<dbReference type="OrthoDB" id="2397546at2759"/>
<keyword evidence="2" id="KW-1185">Reference proteome</keyword>
<organism evidence="1 2">
    <name type="scientific">Acaulospora morrowiae</name>
    <dbReference type="NCBI Taxonomy" id="94023"/>
    <lineage>
        <taxon>Eukaryota</taxon>
        <taxon>Fungi</taxon>
        <taxon>Fungi incertae sedis</taxon>
        <taxon>Mucoromycota</taxon>
        <taxon>Glomeromycotina</taxon>
        <taxon>Glomeromycetes</taxon>
        <taxon>Diversisporales</taxon>
        <taxon>Acaulosporaceae</taxon>
        <taxon>Acaulospora</taxon>
    </lineage>
</organism>
<protein>
    <submittedName>
        <fullName evidence="1">15181_t:CDS:1</fullName>
    </submittedName>
</protein>
<dbReference type="Proteomes" id="UP000789342">
    <property type="component" value="Unassembled WGS sequence"/>
</dbReference>
<evidence type="ECO:0000313" key="2">
    <source>
        <dbReference type="Proteomes" id="UP000789342"/>
    </source>
</evidence>
<accession>A0A9N9EVU2</accession>
<sequence>TDSEVVTLEPFDSLSIFIMNVEDEFDIGIQKCRFGLILNKEVLTKTEKECLNFISVLNIRYVNPDRSTIINLVTTKSKVYSYFLENNLAIEEQNARQFFESVPFKPLNIISTKVESTFRAIYFAISIPIAEIRFEDIKPSSILIQALEESLLSTNPYILLQEVFEKFGHLIPRKIIVGKKLSRYCQKFALASYHGPSDLYKKISLSAEPSEQIDKLQSILDEWKKLLSADRFDSTYIVSTEGRAIETKHVKRWILRDCHQLEIVEYSDFIPTYTILNPLLCKEIEKCFKKESQILMTGYISIEDIHTHYYRVKFDTPLQANNYQIFGFITREDNIVLEKSIVAFKYFTKFGFSIVIKSLNYEQLNGAMISWIMIGIPCEVGFYSKNTRTIDVLQMDALNVAKNSINSFQKDDESIIVRLPSPTKITFESIINIQIEFSQNTSESFIETQYLDKTNDVKIISQNDNFDNSYLNELRIHYLILSFPTDQEWIVPDVRMDSRKKLDNLRKENMGYRFSLNNN</sequence>
<dbReference type="AlphaFoldDB" id="A0A9N9EVU2"/>
<comment type="caution">
    <text evidence="1">The sequence shown here is derived from an EMBL/GenBank/DDBJ whole genome shotgun (WGS) entry which is preliminary data.</text>
</comment>
<name>A0A9N9EVU2_9GLOM</name>
<gene>
    <name evidence="1" type="ORF">AMORRO_LOCUS11779</name>
</gene>
<dbReference type="EMBL" id="CAJVPV010015849">
    <property type="protein sequence ID" value="CAG8694361.1"/>
    <property type="molecule type" value="Genomic_DNA"/>
</dbReference>
<reference evidence="1" key="1">
    <citation type="submission" date="2021-06" db="EMBL/GenBank/DDBJ databases">
        <authorList>
            <person name="Kallberg Y."/>
            <person name="Tangrot J."/>
            <person name="Rosling A."/>
        </authorList>
    </citation>
    <scope>NUCLEOTIDE SEQUENCE</scope>
    <source>
        <strain evidence="1">CL551</strain>
    </source>
</reference>
<proteinExistence type="predicted"/>
<evidence type="ECO:0000313" key="1">
    <source>
        <dbReference type="EMBL" id="CAG8694361.1"/>
    </source>
</evidence>
<feature type="non-terminal residue" evidence="1">
    <location>
        <position position="1"/>
    </location>
</feature>